<evidence type="ECO:0000313" key="2">
    <source>
        <dbReference type="EMBL" id="BDI06248.1"/>
    </source>
</evidence>
<keyword evidence="1" id="KW-0812">Transmembrane</keyword>
<dbReference type="EMBL" id="AP025730">
    <property type="protein sequence ID" value="BDI06248.1"/>
    <property type="molecule type" value="Genomic_DNA"/>
</dbReference>
<evidence type="ECO:0000256" key="1">
    <source>
        <dbReference type="SAM" id="Phobius"/>
    </source>
</evidence>
<accession>A0ABM7YP13</accession>
<feature type="transmembrane region" description="Helical" evidence="1">
    <location>
        <begin position="100"/>
        <end position="121"/>
    </location>
</feature>
<dbReference type="Proteomes" id="UP001057498">
    <property type="component" value="Chromosome"/>
</dbReference>
<protein>
    <submittedName>
        <fullName evidence="2">Uncharacterized protein</fullName>
    </submittedName>
</protein>
<reference evidence="2" key="1">
    <citation type="submission" date="2022-04" db="EMBL/GenBank/DDBJ databases">
        <title>Whole genome sequence of Sphaerotilus sp. FB-5.</title>
        <authorList>
            <person name="Takeda M."/>
            <person name="Narihara S."/>
            <person name="Akimoto M."/>
            <person name="Akimoto R."/>
            <person name="Nishiyashiki S."/>
            <person name="Murakami T."/>
        </authorList>
    </citation>
    <scope>NUCLEOTIDE SEQUENCE</scope>
    <source>
        <strain evidence="2">FB-5</strain>
    </source>
</reference>
<proteinExistence type="predicted"/>
<dbReference type="RefSeq" id="WP_251969548.1">
    <property type="nucleotide sequence ID" value="NZ_AP025730.1"/>
</dbReference>
<sequence length="178" mass="19205">MTPLRFFLGQQVLPGLINAAINGGIAWAQHGQSPKVGLWDNGAYAVDLLATGFLLPALSWLILRPLLRRQQSQGKAPCLEGQRAPRLLPWMPSSLWRGSLVIGLLGMTLVGGFCLLLALALGQPGFPGPHYAMVKAAYSGLLTLALQPLMVFAALHRAPTSAKSDNRQSTHRQQPNRP</sequence>
<feature type="transmembrane region" description="Helical" evidence="1">
    <location>
        <begin position="136"/>
        <end position="155"/>
    </location>
</feature>
<keyword evidence="1" id="KW-1133">Transmembrane helix</keyword>
<feature type="transmembrane region" description="Helical" evidence="1">
    <location>
        <begin position="44"/>
        <end position="63"/>
    </location>
</feature>
<gene>
    <name evidence="2" type="ORF">CATMQ487_32180</name>
</gene>
<organism evidence="2 3">
    <name type="scientific">Sphaerotilus microaerophilus</name>
    <dbReference type="NCBI Taxonomy" id="2914710"/>
    <lineage>
        <taxon>Bacteria</taxon>
        <taxon>Pseudomonadati</taxon>
        <taxon>Pseudomonadota</taxon>
        <taxon>Betaproteobacteria</taxon>
        <taxon>Burkholderiales</taxon>
        <taxon>Sphaerotilaceae</taxon>
        <taxon>Sphaerotilus</taxon>
    </lineage>
</organism>
<evidence type="ECO:0000313" key="3">
    <source>
        <dbReference type="Proteomes" id="UP001057498"/>
    </source>
</evidence>
<keyword evidence="1" id="KW-0472">Membrane</keyword>
<keyword evidence="3" id="KW-1185">Reference proteome</keyword>
<name>A0ABM7YP13_9BURK</name>